<accession>A0ABT6DHZ3</accession>
<feature type="domain" description="CENP-V/GFA" evidence="5">
    <location>
        <begin position="5"/>
        <end position="121"/>
    </location>
</feature>
<evidence type="ECO:0000256" key="4">
    <source>
        <dbReference type="ARBA" id="ARBA00023239"/>
    </source>
</evidence>
<keyword evidence="2" id="KW-0479">Metal-binding</keyword>
<name>A0ABT6DHZ3_9BACT</name>
<dbReference type="PANTHER" id="PTHR33337">
    <property type="entry name" value="GFA DOMAIN-CONTAINING PROTEIN"/>
    <property type="match status" value="1"/>
</dbReference>
<dbReference type="InterPro" id="IPR006913">
    <property type="entry name" value="CENP-V/GFA"/>
</dbReference>
<evidence type="ECO:0000256" key="3">
    <source>
        <dbReference type="ARBA" id="ARBA00022833"/>
    </source>
</evidence>
<organism evidence="6 7">
    <name type="scientific">Bdellovibrio svalbardensis</name>
    <dbReference type="NCBI Taxonomy" id="2972972"/>
    <lineage>
        <taxon>Bacteria</taxon>
        <taxon>Pseudomonadati</taxon>
        <taxon>Bdellovibrionota</taxon>
        <taxon>Bdellovibrionia</taxon>
        <taxon>Bdellovibrionales</taxon>
        <taxon>Pseudobdellovibrionaceae</taxon>
        <taxon>Bdellovibrio</taxon>
    </lineage>
</organism>
<evidence type="ECO:0000259" key="5">
    <source>
        <dbReference type="PROSITE" id="PS51891"/>
    </source>
</evidence>
<evidence type="ECO:0000313" key="6">
    <source>
        <dbReference type="EMBL" id="MDG0816476.1"/>
    </source>
</evidence>
<reference evidence="6" key="1">
    <citation type="submission" date="2022-08" db="EMBL/GenBank/DDBJ databases">
        <title>Novel Bdellovibrio Species Isolated from Svalbard: Designation Bdellovibrio svalbardensis.</title>
        <authorList>
            <person name="Mitchell R.J."/>
            <person name="Choi S.Y."/>
        </authorList>
    </citation>
    <scope>NUCLEOTIDE SEQUENCE</scope>
    <source>
        <strain evidence="6">PAP01</strain>
    </source>
</reference>
<comment type="caution">
    <text evidence="6">The sequence shown here is derived from an EMBL/GenBank/DDBJ whole genome shotgun (WGS) entry which is preliminary data.</text>
</comment>
<proteinExistence type="inferred from homology"/>
<dbReference type="RefSeq" id="WP_277577955.1">
    <property type="nucleotide sequence ID" value="NZ_JANRMI010000002.1"/>
</dbReference>
<evidence type="ECO:0000256" key="1">
    <source>
        <dbReference type="ARBA" id="ARBA00005495"/>
    </source>
</evidence>
<dbReference type="Proteomes" id="UP001152321">
    <property type="component" value="Unassembled WGS sequence"/>
</dbReference>
<comment type="similarity">
    <text evidence="1">Belongs to the Gfa family.</text>
</comment>
<keyword evidence="3" id="KW-0862">Zinc</keyword>
<dbReference type="InterPro" id="IPR011057">
    <property type="entry name" value="Mss4-like_sf"/>
</dbReference>
<sequence length="135" mass="14893">MSDIHTGSCQCKNVYYEINGSFESFYLCHCSYCQKDSGSAHSANLFSTAAALKWITGQDKVKTFNIPSTRHVKSFCVECGSALPNLQMEGKLLVVPAGSLDSKISLKPNAHIFCASRANWDVDLETVKKFENFPS</sequence>
<dbReference type="EMBL" id="JANRMI010000002">
    <property type="protein sequence ID" value="MDG0816476.1"/>
    <property type="molecule type" value="Genomic_DNA"/>
</dbReference>
<evidence type="ECO:0000313" key="7">
    <source>
        <dbReference type="Proteomes" id="UP001152321"/>
    </source>
</evidence>
<keyword evidence="4" id="KW-0456">Lyase</keyword>
<keyword evidence="7" id="KW-1185">Reference proteome</keyword>
<dbReference type="Gene3D" id="3.90.1590.10">
    <property type="entry name" value="glutathione-dependent formaldehyde- activating enzyme (gfa)"/>
    <property type="match status" value="1"/>
</dbReference>
<dbReference type="PANTHER" id="PTHR33337:SF40">
    <property type="entry name" value="CENP-V_GFA DOMAIN-CONTAINING PROTEIN-RELATED"/>
    <property type="match status" value="1"/>
</dbReference>
<gene>
    <name evidence="6" type="ORF">NWE73_08885</name>
</gene>
<dbReference type="Pfam" id="PF04828">
    <property type="entry name" value="GFA"/>
    <property type="match status" value="1"/>
</dbReference>
<evidence type="ECO:0000256" key="2">
    <source>
        <dbReference type="ARBA" id="ARBA00022723"/>
    </source>
</evidence>
<dbReference type="PROSITE" id="PS51891">
    <property type="entry name" value="CENP_V_GFA"/>
    <property type="match status" value="1"/>
</dbReference>
<protein>
    <submittedName>
        <fullName evidence="6">GFA family protein</fullName>
    </submittedName>
</protein>
<dbReference type="SUPFAM" id="SSF51316">
    <property type="entry name" value="Mss4-like"/>
    <property type="match status" value="1"/>
</dbReference>